<evidence type="ECO:0000313" key="8">
    <source>
        <dbReference type="Proteomes" id="UP000695000"/>
    </source>
</evidence>
<dbReference type="GeneID" id="108556794"/>
<keyword evidence="4 5" id="KW-0472">Membrane</keyword>
<dbReference type="PANTHER" id="PTHR46953">
    <property type="entry name" value="G-PROTEIN COUPLED RECEPTOR MTH-LIKE 1-RELATED"/>
    <property type="match status" value="1"/>
</dbReference>
<dbReference type="InterPro" id="IPR017981">
    <property type="entry name" value="GPCR_2-like_7TM"/>
</dbReference>
<feature type="transmembrane region" description="Helical" evidence="5">
    <location>
        <begin position="393"/>
        <end position="414"/>
    </location>
</feature>
<evidence type="ECO:0000256" key="5">
    <source>
        <dbReference type="SAM" id="Phobius"/>
    </source>
</evidence>
<keyword evidence="3 5" id="KW-1133">Transmembrane helix</keyword>
<evidence type="ECO:0000256" key="1">
    <source>
        <dbReference type="ARBA" id="ARBA00004141"/>
    </source>
</evidence>
<feature type="chain" id="PRO_5046886566" evidence="6">
    <location>
        <begin position="18"/>
        <end position="455"/>
    </location>
</feature>
<dbReference type="InterPro" id="IPR052808">
    <property type="entry name" value="GPCR_Mth-like"/>
</dbReference>
<comment type="subcellular location">
    <subcellularLocation>
        <location evidence="1">Membrane</location>
        <topology evidence="1">Multi-pass membrane protein</topology>
    </subcellularLocation>
</comment>
<keyword evidence="2 5" id="KW-0812">Transmembrane</keyword>
<accession>A0ABM1M1V3</accession>
<proteinExistence type="predicted"/>
<feature type="transmembrane region" description="Helical" evidence="5">
    <location>
        <begin position="367"/>
        <end position="387"/>
    </location>
</feature>
<evidence type="ECO:0000259" key="7">
    <source>
        <dbReference type="PROSITE" id="PS50261"/>
    </source>
</evidence>
<keyword evidence="6" id="KW-0732">Signal</keyword>
<evidence type="ECO:0000256" key="6">
    <source>
        <dbReference type="SAM" id="SignalP"/>
    </source>
</evidence>
<evidence type="ECO:0000313" key="9">
    <source>
        <dbReference type="RefSeq" id="XP_017768553.1"/>
    </source>
</evidence>
<feature type="transmembrane region" description="Helical" evidence="5">
    <location>
        <begin position="323"/>
        <end position="347"/>
    </location>
</feature>
<reference evidence="9" key="1">
    <citation type="submission" date="2025-08" db="UniProtKB">
        <authorList>
            <consortium name="RefSeq"/>
        </authorList>
    </citation>
    <scope>IDENTIFICATION</scope>
    <source>
        <tissue evidence="9">Whole Larva</tissue>
    </source>
</reference>
<name>A0ABM1M1V3_NICVS</name>
<gene>
    <name evidence="9" type="primary">LOC108556794</name>
</gene>
<evidence type="ECO:0000256" key="2">
    <source>
        <dbReference type="ARBA" id="ARBA00022692"/>
    </source>
</evidence>
<protein>
    <submittedName>
        <fullName evidence="9">Probable G-protein coupled receptor Mth-like 5</fullName>
    </submittedName>
</protein>
<organism evidence="8 9">
    <name type="scientific">Nicrophorus vespilloides</name>
    <name type="common">Boreal carrion beetle</name>
    <dbReference type="NCBI Taxonomy" id="110193"/>
    <lineage>
        <taxon>Eukaryota</taxon>
        <taxon>Metazoa</taxon>
        <taxon>Ecdysozoa</taxon>
        <taxon>Arthropoda</taxon>
        <taxon>Hexapoda</taxon>
        <taxon>Insecta</taxon>
        <taxon>Pterygota</taxon>
        <taxon>Neoptera</taxon>
        <taxon>Endopterygota</taxon>
        <taxon>Coleoptera</taxon>
        <taxon>Polyphaga</taxon>
        <taxon>Staphyliniformia</taxon>
        <taxon>Silphidae</taxon>
        <taxon>Nicrophorinae</taxon>
        <taxon>Nicrophorus</taxon>
    </lineage>
</organism>
<feature type="signal peptide" evidence="6">
    <location>
        <begin position="1"/>
        <end position="17"/>
    </location>
</feature>
<dbReference type="Gene3D" id="1.20.1070.10">
    <property type="entry name" value="Rhodopsin 7-helix transmembrane proteins"/>
    <property type="match status" value="1"/>
</dbReference>
<feature type="transmembrane region" description="Helical" evidence="5">
    <location>
        <begin position="176"/>
        <end position="194"/>
    </location>
</feature>
<feature type="domain" description="G-protein coupled receptors family 2 profile 2" evidence="7">
    <location>
        <begin position="170"/>
        <end position="417"/>
    </location>
</feature>
<dbReference type="RefSeq" id="XP_017768553.1">
    <property type="nucleotide sequence ID" value="XM_017913064.1"/>
</dbReference>
<dbReference type="Proteomes" id="UP000695000">
    <property type="component" value="Unplaced"/>
</dbReference>
<keyword evidence="8" id="KW-1185">Reference proteome</keyword>
<sequence>MSTLWTILSTLIVCAWCDPSLSKVRVNKCCEENEIYVQNYCTNINETRETKWRPIFTSEHGRSNQQIDYFIATGSPDCGSHQQWSIYHYVNSQDVLRLLPNGKLRHYINRPLEGEEEEFEEMNKKKMVFYDYDSGKYCLDKRVENGTLSEYALVCDPKHENHWTNEMLMRNIVNPVTHIVAIGCFLAVLIFFLVMPPLKDLVGRVLLTITLCLLINQVADLIRLLTVFKSNVSIIVTETVSYVSLLGAFFWLNSLGYCIWKIFKSRNAYLRMTDYRQYRYYSLYAWLSTAVTGFLAIFAHYTLDYEVVKSHFKNDEQEQIGSLAMIIFFVPVAFTVLVNVFIVKTIIKLLRTRRNSGQIYKQLKRSFRMFVLVFLVMSVNWVFFLMSFSTLDGLVYCYIIVNTFQAPLYLYICLIKYPKSISKMIRDTCCYDNCRQEPEYKWSSATPMRLHTTDF</sequence>
<feature type="transmembrane region" description="Helical" evidence="5">
    <location>
        <begin position="239"/>
        <end position="260"/>
    </location>
</feature>
<evidence type="ECO:0000256" key="3">
    <source>
        <dbReference type="ARBA" id="ARBA00022989"/>
    </source>
</evidence>
<dbReference type="PROSITE" id="PS50261">
    <property type="entry name" value="G_PROTEIN_RECEP_F2_4"/>
    <property type="match status" value="1"/>
</dbReference>
<feature type="transmembrane region" description="Helical" evidence="5">
    <location>
        <begin position="201"/>
        <end position="219"/>
    </location>
</feature>
<feature type="transmembrane region" description="Helical" evidence="5">
    <location>
        <begin position="281"/>
        <end position="303"/>
    </location>
</feature>
<evidence type="ECO:0000256" key="4">
    <source>
        <dbReference type="ARBA" id="ARBA00023136"/>
    </source>
</evidence>
<dbReference type="PANTHER" id="PTHR46953:SF2">
    <property type="entry name" value="G-PROTEIN COUPLED RECEPTOR MTH-LIKE 5-RELATED"/>
    <property type="match status" value="1"/>
</dbReference>